<evidence type="ECO:0000313" key="2">
    <source>
        <dbReference type="Proteomes" id="UP000228689"/>
    </source>
</evidence>
<dbReference type="Proteomes" id="UP000228689">
    <property type="component" value="Unassembled WGS sequence"/>
</dbReference>
<gene>
    <name evidence="1" type="ORF">COY67_01720</name>
</gene>
<dbReference type="AlphaFoldDB" id="A0A2M7RDV5"/>
<sequence length="97" mass="11135">MISSLFYYKEEVQMREINCSLVQESKTFNSDAVLIAKRHCLECDFIPTSITAINARTIQFKFEEYWNESWIITILTNMFEGLGGVEVDGCSVPITII</sequence>
<reference evidence="2" key="1">
    <citation type="submission" date="2017-09" db="EMBL/GenBank/DDBJ databases">
        <title>Depth-based differentiation of microbial function through sediment-hosted aquifers and enrichment of novel symbionts in the deep terrestrial subsurface.</title>
        <authorList>
            <person name="Probst A.J."/>
            <person name="Ladd B."/>
            <person name="Jarett J.K."/>
            <person name="Geller-Mcgrath D.E."/>
            <person name="Sieber C.M.K."/>
            <person name="Emerson J.B."/>
            <person name="Anantharaman K."/>
            <person name="Thomas B.C."/>
            <person name="Malmstrom R."/>
            <person name="Stieglmeier M."/>
            <person name="Klingl A."/>
            <person name="Woyke T."/>
            <person name="Ryan C.M."/>
            <person name="Banfield J.F."/>
        </authorList>
    </citation>
    <scope>NUCLEOTIDE SEQUENCE [LARGE SCALE GENOMIC DNA]</scope>
</reference>
<comment type="caution">
    <text evidence="1">The sequence shown here is derived from an EMBL/GenBank/DDBJ whole genome shotgun (WGS) entry which is preliminary data.</text>
</comment>
<protein>
    <submittedName>
        <fullName evidence="1">Uncharacterized protein</fullName>
    </submittedName>
</protein>
<name>A0A2M7RDV5_9BACT</name>
<accession>A0A2M7RDV5</accession>
<dbReference type="EMBL" id="PFMC01000050">
    <property type="protein sequence ID" value="PIY94929.1"/>
    <property type="molecule type" value="Genomic_DNA"/>
</dbReference>
<evidence type="ECO:0000313" key="1">
    <source>
        <dbReference type="EMBL" id="PIY94929.1"/>
    </source>
</evidence>
<proteinExistence type="predicted"/>
<organism evidence="1 2">
    <name type="scientific">Candidatus Komeilibacteria bacterium CG_4_10_14_0_8_um_filter_37_78</name>
    <dbReference type="NCBI Taxonomy" id="1974471"/>
    <lineage>
        <taxon>Bacteria</taxon>
        <taxon>Candidatus Komeiliibacteriota</taxon>
    </lineage>
</organism>